<evidence type="ECO:0000313" key="13">
    <source>
        <dbReference type="EMBL" id="QRE03063.1"/>
    </source>
</evidence>
<dbReference type="GO" id="GO:0044718">
    <property type="term" value="P:siderophore transmembrane transport"/>
    <property type="evidence" value="ECO:0007669"/>
    <property type="project" value="TreeGrafter"/>
</dbReference>
<evidence type="ECO:0000256" key="10">
    <source>
        <dbReference type="SAM" id="SignalP"/>
    </source>
</evidence>
<dbReference type="Pfam" id="PF07715">
    <property type="entry name" value="Plug"/>
    <property type="match status" value="1"/>
</dbReference>
<evidence type="ECO:0000256" key="3">
    <source>
        <dbReference type="ARBA" id="ARBA00022452"/>
    </source>
</evidence>
<keyword evidence="3 8" id="KW-1134">Transmembrane beta strand</keyword>
<keyword evidence="5 9" id="KW-0798">TonB box</keyword>
<dbReference type="PANTHER" id="PTHR30069:SF42">
    <property type="entry name" value="FERRIC AEROBACTIN RECEPTOR"/>
    <property type="match status" value="1"/>
</dbReference>
<dbReference type="Gene3D" id="2.170.130.10">
    <property type="entry name" value="TonB-dependent receptor, plug domain"/>
    <property type="match status" value="1"/>
</dbReference>
<keyword evidence="13" id="KW-0675">Receptor</keyword>
<dbReference type="CDD" id="cd01347">
    <property type="entry name" value="ligand_gated_channel"/>
    <property type="match status" value="1"/>
</dbReference>
<evidence type="ECO:0000256" key="8">
    <source>
        <dbReference type="PROSITE-ProRule" id="PRU01360"/>
    </source>
</evidence>
<feature type="domain" description="TonB-dependent receptor-like beta-barrel" evidence="11">
    <location>
        <begin position="290"/>
        <end position="700"/>
    </location>
</feature>
<organism evidence="13 14">
    <name type="scientific">Flavobacterium psychrophilum</name>
    <dbReference type="NCBI Taxonomy" id="96345"/>
    <lineage>
        <taxon>Bacteria</taxon>
        <taxon>Pseudomonadati</taxon>
        <taxon>Bacteroidota</taxon>
        <taxon>Flavobacteriia</taxon>
        <taxon>Flavobacteriales</taxon>
        <taxon>Flavobacteriaceae</taxon>
        <taxon>Flavobacterium</taxon>
    </lineage>
</organism>
<evidence type="ECO:0000256" key="1">
    <source>
        <dbReference type="ARBA" id="ARBA00004571"/>
    </source>
</evidence>
<comment type="similarity">
    <text evidence="8 9">Belongs to the TonB-dependent receptor family.</text>
</comment>
<feature type="domain" description="TonB-dependent receptor plug" evidence="12">
    <location>
        <begin position="49"/>
        <end position="151"/>
    </location>
</feature>
<dbReference type="InterPro" id="IPR012910">
    <property type="entry name" value="Plug_dom"/>
</dbReference>
<keyword evidence="4 8" id="KW-0812">Transmembrane</keyword>
<feature type="signal peptide" evidence="10">
    <location>
        <begin position="1"/>
        <end position="22"/>
    </location>
</feature>
<protein>
    <submittedName>
        <fullName evidence="13">TonB-dependent receptor</fullName>
    </submittedName>
</protein>
<keyword evidence="6 8" id="KW-0472">Membrane</keyword>
<keyword evidence="10" id="KW-0732">Signal</keyword>
<evidence type="ECO:0000259" key="12">
    <source>
        <dbReference type="Pfam" id="PF07715"/>
    </source>
</evidence>
<dbReference type="PROSITE" id="PS52016">
    <property type="entry name" value="TONB_DEPENDENT_REC_3"/>
    <property type="match status" value="1"/>
</dbReference>
<keyword evidence="7 8" id="KW-0998">Cell outer membrane</keyword>
<dbReference type="InterPro" id="IPR036942">
    <property type="entry name" value="Beta-barrel_TonB_sf"/>
</dbReference>
<dbReference type="GO" id="GO:0015344">
    <property type="term" value="F:siderophore uptake transmembrane transporter activity"/>
    <property type="evidence" value="ECO:0007669"/>
    <property type="project" value="TreeGrafter"/>
</dbReference>
<accession>A0A7U2R8M0</accession>
<dbReference type="SUPFAM" id="SSF56935">
    <property type="entry name" value="Porins"/>
    <property type="match status" value="1"/>
</dbReference>
<dbReference type="Proteomes" id="UP000596329">
    <property type="component" value="Chromosome"/>
</dbReference>
<evidence type="ECO:0000256" key="7">
    <source>
        <dbReference type="ARBA" id="ARBA00023237"/>
    </source>
</evidence>
<sequence>MSKTKLAVLIVLSIIGGTTAKAQSIKDTIKGQVLDEVVIVSSRVPKHIADIPGTVWVIDDVKLQKQIKGGATLNEALGILIPSLDIGNQGRTNYSQNMRGRNVLVMLNGVSLNSARATSRQLDAINPFNIERIEVLSGASAVYGGDATGGVINIITKKSTSKKVAFETSLRAKSGLNNKNDHDVAIAQSIEGGNDFVKGRIGVAYSQNAGAFDANKNQVITDVKQSDFQYGQSIDVLGSFDFKLSDNQDINLDVQHYISKVRNDKWLFFGVNYAGIKNSDLIAVKDGAHSDIVPSTTRSMVNLQYNLRNIFGGQNLMFQAFGRTEKVDFGASFAEGVPSSAPIVIPPFLSSLRIDTDAYGLKAVLYKKWDALSITYGIDADQDKLSNDQSIYNPKTSAETGGLVNNIDAFVGRYPKTEITNLSGFAQADWNVLDKLTLSGGIRQQHTNVKLDDFAGFKEQVYMHFGYGNSIDLIKGGQSNYNVTLFNASALYKFNKKQQVWFNFSQGFAVPDAAKSYGFGKYKLNGNHWDLLNSVNVSESPLSGVKTDQLELGFRHLSRDGFYAQGSVFYAISNKTLAIDKVGFTISLLDQKLRNIGFEGALGYRMQNGFEVGGNVLLMASETETKKDGWQNQTVYTNNPSKFMAFVGWNEKVFSARLQGQHSMNYTDLAHNTINGFTLFDLMGDVKLPKGVLNFGIQNLLNRDYTTLWGQRSVFFYGIPKAFGYLGRGRTFSLGYTIKF</sequence>
<evidence type="ECO:0000256" key="4">
    <source>
        <dbReference type="ARBA" id="ARBA00022692"/>
    </source>
</evidence>
<dbReference type="AlphaFoldDB" id="A0A7U2R8M0"/>
<evidence type="ECO:0000256" key="6">
    <source>
        <dbReference type="ARBA" id="ARBA00023136"/>
    </source>
</evidence>
<dbReference type="GO" id="GO:0009279">
    <property type="term" value="C:cell outer membrane"/>
    <property type="evidence" value="ECO:0007669"/>
    <property type="project" value="UniProtKB-SubCell"/>
</dbReference>
<feature type="chain" id="PRO_5030941196" evidence="10">
    <location>
        <begin position="23"/>
        <end position="740"/>
    </location>
</feature>
<dbReference type="PANTHER" id="PTHR30069">
    <property type="entry name" value="TONB-DEPENDENT OUTER MEMBRANE RECEPTOR"/>
    <property type="match status" value="1"/>
</dbReference>
<dbReference type="InterPro" id="IPR037066">
    <property type="entry name" value="Plug_dom_sf"/>
</dbReference>
<evidence type="ECO:0000259" key="11">
    <source>
        <dbReference type="Pfam" id="PF00593"/>
    </source>
</evidence>
<reference evidence="13 14" key="1">
    <citation type="submission" date="2020-07" db="EMBL/GenBank/DDBJ databases">
        <title>Genomic characterization of Flavobacterium psychrophilum strains.</title>
        <authorList>
            <person name="Castillo D."/>
            <person name="Jorgensen J."/>
            <person name="Middelboe M."/>
        </authorList>
    </citation>
    <scope>NUCLEOTIDE SEQUENCE [LARGE SCALE GENOMIC DNA]</scope>
    <source>
        <strain evidence="13 14">FPS-R7</strain>
    </source>
</reference>
<name>A0A7U2R8M0_FLAPS</name>
<dbReference type="Pfam" id="PF00593">
    <property type="entry name" value="TonB_dep_Rec_b-barrel"/>
    <property type="match status" value="1"/>
</dbReference>
<evidence type="ECO:0000313" key="14">
    <source>
        <dbReference type="Proteomes" id="UP000596329"/>
    </source>
</evidence>
<evidence type="ECO:0000256" key="2">
    <source>
        <dbReference type="ARBA" id="ARBA00022448"/>
    </source>
</evidence>
<keyword evidence="2 8" id="KW-0813">Transport</keyword>
<proteinExistence type="inferred from homology"/>
<evidence type="ECO:0000256" key="5">
    <source>
        <dbReference type="ARBA" id="ARBA00023077"/>
    </source>
</evidence>
<evidence type="ECO:0000256" key="9">
    <source>
        <dbReference type="RuleBase" id="RU003357"/>
    </source>
</evidence>
<comment type="subcellular location">
    <subcellularLocation>
        <location evidence="1 8">Cell outer membrane</location>
        <topology evidence="1 8">Multi-pass membrane protein</topology>
    </subcellularLocation>
</comment>
<dbReference type="Gene3D" id="2.40.170.20">
    <property type="entry name" value="TonB-dependent receptor, beta-barrel domain"/>
    <property type="match status" value="1"/>
</dbReference>
<dbReference type="EMBL" id="CP059075">
    <property type="protein sequence ID" value="QRE03063.1"/>
    <property type="molecule type" value="Genomic_DNA"/>
</dbReference>
<dbReference type="InterPro" id="IPR039426">
    <property type="entry name" value="TonB-dep_rcpt-like"/>
</dbReference>
<dbReference type="InterPro" id="IPR000531">
    <property type="entry name" value="Beta-barrel_TonB"/>
</dbReference>
<dbReference type="RefSeq" id="WP_203095638.1">
    <property type="nucleotide sequence ID" value="NZ_CP059075.1"/>
</dbReference>
<gene>
    <name evidence="13" type="ORF">H0H26_09140</name>
</gene>